<reference evidence="1 2" key="1">
    <citation type="journal article" date="2022" name="Allergy">
        <title>Genome assembly and annotation of Periplaneta americana reveal a comprehensive cockroach allergen profile.</title>
        <authorList>
            <person name="Wang L."/>
            <person name="Xiong Q."/>
            <person name="Saelim N."/>
            <person name="Wang L."/>
            <person name="Nong W."/>
            <person name="Wan A.T."/>
            <person name="Shi M."/>
            <person name="Liu X."/>
            <person name="Cao Q."/>
            <person name="Hui J.H.L."/>
            <person name="Sookrung N."/>
            <person name="Leung T.F."/>
            <person name="Tungtrongchitr A."/>
            <person name="Tsui S.K.W."/>
        </authorList>
    </citation>
    <scope>NUCLEOTIDE SEQUENCE [LARGE SCALE GENOMIC DNA]</scope>
    <source>
        <strain evidence="1">PWHHKU_190912</strain>
    </source>
</reference>
<accession>A0ABQ8TDV6</accession>
<keyword evidence="2" id="KW-1185">Reference proteome</keyword>
<proteinExistence type="predicted"/>
<sequence>MKVLRRITGETLFDRERSQAIRESCNIPQIGQWVSLLEPQTFTTEGQRVHTCASGTPGHAMSSGMQQSIRSKVIRRRGLCLRQPWRERDSRDIVARSDSCAFRLLLTSVNPHPLTYWRQTPFHLYLSLTFGKRIKGNGGSVGAWRCARLVSRDCFVMLLDHRLALIAEVHEG</sequence>
<comment type="caution">
    <text evidence="1">The sequence shown here is derived from an EMBL/GenBank/DDBJ whole genome shotgun (WGS) entry which is preliminary data.</text>
</comment>
<evidence type="ECO:0000313" key="2">
    <source>
        <dbReference type="Proteomes" id="UP001148838"/>
    </source>
</evidence>
<organism evidence="1 2">
    <name type="scientific">Periplaneta americana</name>
    <name type="common">American cockroach</name>
    <name type="synonym">Blatta americana</name>
    <dbReference type="NCBI Taxonomy" id="6978"/>
    <lineage>
        <taxon>Eukaryota</taxon>
        <taxon>Metazoa</taxon>
        <taxon>Ecdysozoa</taxon>
        <taxon>Arthropoda</taxon>
        <taxon>Hexapoda</taxon>
        <taxon>Insecta</taxon>
        <taxon>Pterygota</taxon>
        <taxon>Neoptera</taxon>
        <taxon>Polyneoptera</taxon>
        <taxon>Dictyoptera</taxon>
        <taxon>Blattodea</taxon>
        <taxon>Blattoidea</taxon>
        <taxon>Blattidae</taxon>
        <taxon>Blattinae</taxon>
        <taxon>Periplaneta</taxon>
    </lineage>
</organism>
<gene>
    <name evidence="1" type="ORF">ANN_06235</name>
</gene>
<name>A0ABQ8TDV6_PERAM</name>
<dbReference type="Proteomes" id="UP001148838">
    <property type="component" value="Unassembled WGS sequence"/>
</dbReference>
<evidence type="ECO:0000313" key="1">
    <source>
        <dbReference type="EMBL" id="KAJ4444443.1"/>
    </source>
</evidence>
<dbReference type="EMBL" id="JAJSOF020000011">
    <property type="protein sequence ID" value="KAJ4444443.1"/>
    <property type="molecule type" value="Genomic_DNA"/>
</dbReference>
<protein>
    <recommendedName>
        <fullName evidence="3">Per a allergen</fullName>
    </recommendedName>
</protein>
<evidence type="ECO:0008006" key="3">
    <source>
        <dbReference type="Google" id="ProtNLM"/>
    </source>
</evidence>